<proteinExistence type="predicted"/>
<evidence type="ECO:0000313" key="2">
    <source>
        <dbReference type="Proteomes" id="UP000018438"/>
    </source>
</evidence>
<organism evidence="1 2">
    <name type="scientific">Acinetobacter schindleri NIPH 900</name>
    <dbReference type="NCBI Taxonomy" id="1217675"/>
    <lineage>
        <taxon>Bacteria</taxon>
        <taxon>Pseudomonadati</taxon>
        <taxon>Pseudomonadota</taxon>
        <taxon>Gammaproteobacteria</taxon>
        <taxon>Moraxellales</taxon>
        <taxon>Moraxellaceae</taxon>
        <taxon>Acinetobacter</taxon>
    </lineage>
</organism>
<keyword evidence="2" id="KW-1185">Reference proteome</keyword>
<sequence length="252" mass="27796">MKFGGLARADRTLVQSIFDSAVSDNLDKSIKLSVAESREQQSLIEHAREQALHIVSELVEAISDETLEEGQLPSDLLDELLLEVVDESDDEDNTHFDLIVGAVSDLLESLDVDESVIAEVFGEDVEASDAAIESVVNTLIANLPDAGDELDEFVREFIYGEPEEESDFDAAKPGSTKIRKVSGKSVVYRGTFAIRKGKKVVVNKRLPNQKVRLTAKQKGALKKARLKSHTANAIKTRLKSFKKGQKLGIYKR</sequence>
<dbReference type="HOGENOM" id="CLU_081296_1_0_6"/>
<protein>
    <submittedName>
        <fullName evidence="1">Uncharacterized protein</fullName>
    </submittedName>
</protein>
<dbReference type="RefSeq" id="WP_004812486.1">
    <property type="nucleotide sequence ID" value="NZ_KB849450.1"/>
</dbReference>
<accession>N8Y3N1</accession>
<dbReference type="PATRIC" id="fig|1217675.3.peg.477"/>
<comment type="caution">
    <text evidence="1">The sequence shown here is derived from an EMBL/GenBank/DDBJ whole genome shotgun (WGS) entry which is preliminary data.</text>
</comment>
<dbReference type="Proteomes" id="UP000018438">
    <property type="component" value="Unassembled WGS sequence"/>
</dbReference>
<evidence type="ECO:0000313" key="1">
    <source>
        <dbReference type="EMBL" id="ENV14253.1"/>
    </source>
</evidence>
<name>N8Y3N1_9GAMM</name>
<dbReference type="AlphaFoldDB" id="N8Y3N1"/>
<gene>
    <name evidence="1" type="ORF">F965_00496</name>
</gene>
<dbReference type="EMBL" id="APPI01000010">
    <property type="protein sequence ID" value="ENV14253.1"/>
    <property type="molecule type" value="Genomic_DNA"/>
</dbReference>
<reference evidence="1 2" key="1">
    <citation type="submission" date="2013-02" db="EMBL/GenBank/DDBJ databases">
        <title>The Genome Sequence of Acinetobacter schindleri NIPH 900.</title>
        <authorList>
            <consortium name="The Broad Institute Genome Sequencing Platform"/>
            <consortium name="The Broad Institute Genome Sequencing Center for Infectious Disease"/>
            <person name="Cerqueira G."/>
            <person name="Feldgarden M."/>
            <person name="Courvalin P."/>
            <person name="Perichon B."/>
            <person name="Grillot-Courvalin C."/>
            <person name="Clermont D."/>
            <person name="Rocha E."/>
            <person name="Yoon E.-J."/>
            <person name="Nemec A."/>
            <person name="Walker B."/>
            <person name="Young S.K."/>
            <person name="Zeng Q."/>
            <person name="Gargeya S."/>
            <person name="Fitzgerald M."/>
            <person name="Haas B."/>
            <person name="Abouelleil A."/>
            <person name="Alvarado L."/>
            <person name="Arachchi H.M."/>
            <person name="Berlin A.M."/>
            <person name="Chapman S.B."/>
            <person name="Dewar J."/>
            <person name="Goldberg J."/>
            <person name="Griggs A."/>
            <person name="Gujja S."/>
            <person name="Hansen M."/>
            <person name="Howarth C."/>
            <person name="Imamovic A."/>
            <person name="Larimer J."/>
            <person name="McCowan C."/>
            <person name="Murphy C."/>
            <person name="Neiman D."/>
            <person name="Pearson M."/>
            <person name="Priest M."/>
            <person name="Roberts A."/>
            <person name="Saif S."/>
            <person name="Shea T."/>
            <person name="Sisk P."/>
            <person name="Sykes S."/>
            <person name="Wortman J."/>
            <person name="Nusbaum C."/>
            <person name="Birren B."/>
        </authorList>
    </citation>
    <scope>NUCLEOTIDE SEQUENCE [LARGE SCALE GENOMIC DNA]</scope>
    <source>
        <strain evidence="1 2">NIPH 900</strain>
    </source>
</reference>